<comment type="cofactor">
    <cofactor evidence="2">
        <name>Mg(2+)</name>
        <dbReference type="ChEBI" id="CHEBI:18420"/>
    </cofactor>
</comment>
<evidence type="ECO:0000259" key="21">
    <source>
        <dbReference type="Pfam" id="PF02516"/>
    </source>
</evidence>
<feature type="transmembrane region" description="Helical" evidence="20">
    <location>
        <begin position="79"/>
        <end position="99"/>
    </location>
</feature>
<feature type="domain" description="Oligosaccharyl transferase STT3 N-terminal" evidence="21">
    <location>
        <begin position="14"/>
        <end position="413"/>
    </location>
</feature>
<dbReference type="InterPro" id="IPR048307">
    <property type="entry name" value="STT3_N"/>
</dbReference>
<keyword evidence="13 20" id="KW-1133">Transmembrane helix</keyword>
<keyword evidence="15" id="KW-0325">Glycoprotein</keyword>
<feature type="transmembrane region" description="Helical" evidence="20">
    <location>
        <begin position="406"/>
        <end position="427"/>
    </location>
</feature>
<evidence type="ECO:0000256" key="8">
    <source>
        <dbReference type="ARBA" id="ARBA00022679"/>
    </source>
</evidence>
<gene>
    <name evidence="23" type="primary">STT3</name>
    <name evidence="23" type="ORF">MCUN1_003050</name>
</gene>
<dbReference type="GO" id="GO:0004579">
    <property type="term" value="F:dolichyl-diphosphooligosaccharide-protein glycotransferase activity"/>
    <property type="evidence" value="ECO:0007669"/>
    <property type="project" value="UniProtKB-EC"/>
</dbReference>
<dbReference type="GO" id="GO:0008250">
    <property type="term" value="C:oligosaccharyltransferase complex"/>
    <property type="evidence" value="ECO:0007669"/>
    <property type="project" value="UniProtKB-ARBA"/>
</dbReference>
<dbReference type="PANTHER" id="PTHR13872">
    <property type="entry name" value="DOLICHYL-DIPHOSPHOOLIGOSACCHARIDE--PROTEIN GLYCOSYLTRANSFERASE SUBUNIT"/>
    <property type="match status" value="1"/>
</dbReference>
<feature type="domain" description="AglB-like core" evidence="22">
    <location>
        <begin position="511"/>
        <end position="578"/>
    </location>
</feature>
<dbReference type="GO" id="GO:0046872">
    <property type="term" value="F:metal ion binding"/>
    <property type="evidence" value="ECO:0007669"/>
    <property type="project" value="UniProtKB-KW"/>
</dbReference>
<keyword evidence="10" id="KW-0479">Metal-binding</keyword>
<evidence type="ECO:0000313" key="23">
    <source>
        <dbReference type="EMBL" id="WFD36174.1"/>
    </source>
</evidence>
<evidence type="ECO:0000256" key="12">
    <source>
        <dbReference type="ARBA" id="ARBA00022842"/>
    </source>
</evidence>
<feature type="transmembrane region" description="Helical" evidence="20">
    <location>
        <begin position="111"/>
        <end position="131"/>
    </location>
</feature>
<dbReference type="InterPro" id="IPR054479">
    <property type="entry name" value="AglB-like_core"/>
</dbReference>
<feature type="transmembrane region" description="Helical" evidence="20">
    <location>
        <begin position="448"/>
        <end position="471"/>
    </location>
</feature>
<evidence type="ECO:0000256" key="13">
    <source>
        <dbReference type="ARBA" id="ARBA00022989"/>
    </source>
</evidence>
<keyword evidence="16" id="KW-0464">Manganese</keyword>
<feature type="transmembrane region" description="Helical" evidence="20">
    <location>
        <begin position="264"/>
        <end position="286"/>
    </location>
</feature>
<feature type="transmembrane region" description="Helical" evidence="20">
    <location>
        <begin position="353"/>
        <end position="375"/>
    </location>
</feature>
<evidence type="ECO:0000256" key="14">
    <source>
        <dbReference type="ARBA" id="ARBA00023136"/>
    </source>
</evidence>
<evidence type="ECO:0000256" key="17">
    <source>
        <dbReference type="ARBA" id="ARBA00048829"/>
    </source>
</evidence>
<evidence type="ECO:0000256" key="6">
    <source>
        <dbReference type="ARBA" id="ARBA00012605"/>
    </source>
</evidence>
<protein>
    <recommendedName>
        <fullName evidence="19">Dolichyl-diphosphooligosaccharide--protein glycosyltransferase subunit STT3</fullName>
        <ecNumber evidence="6">2.4.99.18</ecNumber>
    </recommendedName>
</protein>
<keyword evidence="7 23" id="KW-0328">Glycosyltransferase</keyword>
<feature type="transmembrane region" description="Helical" evidence="20">
    <location>
        <begin position="298"/>
        <end position="320"/>
    </location>
</feature>
<dbReference type="InterPro" id="IPR003674">
    <property type="entry name" value="Oligo_trans_STT3"/>
</dbReference>
<dbReference type="FunFam" id="3.40.50.12610:FF:000001">
    <property type="entry name" value="Dolichyl-diphosphooligosaccharide--protein glycosyltransferase subunit STT3B"/>
    <property type="match status" value="1"/>
</dbReference>
<sequence>MPASQSTANAAALLRTVTLVLIAGAAVSSRLFSVVRYESIIHEFDPWFNFRATKVLTSDGYYRFWNWFDPTAWYPLGRAAGGTAFPGLMITSGTLYNVLHFFNIPVDIRDICVMLAPAFSALTAFVAYLFTSEMKDEAAGLLAAAFVGIAPGYTSRSVAGAYDNEAIAIFLLLFTFYLWIRALKTGSMLYGVATALAYFYMVAAWGGYVFITNMVPLHALVLVLMGRWSERLYVAYSSFYVVGTLASMQVPFVGFQPVRTSEHMAALGVFGLLQLIALAELARSYVSSAQFRTLARTAVASIALAAFAALVVLTQAGYIAPWTGRFYSLWDTGYAKKHIPIIASVSEHQPTAWGAYLMDLHMLVWLFPAGVFFLFRELRDEHVFVIIYAIMGSYFSGVMVRLMLTLAPVVCVCAAIAVSTVLDAFVAPEPKPVTVRTKKSTTQVVPDGVYGMFSRIAVVGMLFGLLVQFVLHCTYVTASAYSSPSVVLASSRNDGSQMIIDDFREAYYWLRQNTPEDARVMSWWDYGYQIAGLADRPTLVDNNTWNNTHIATVGKAMASSEERAYPILRKHDVDYVLIIFGSMIGFSGDDLNKFLWMVRIAQGVWPDEVVESSFFTSRGEFRVDDQATKTMRESLVYKMSYYRFNDMFGGGPSMDRVRGSQGPSKSPTLDVLDEAFTTENWIVRIYKVKKEDPLARPLPLAGAFARGKRLSAVPWPTAPAVVH</sequence>
<keyword evidence="11" id="KW-0256">Endoplasmic reticulum</keyword>
<comment type="similarity">
    <text evidence="5">Belongs to the STT3 family.</text>
</comment>
<name>A0AAF0EVZ4_9BASI</name>
<evidence type="ECO:0000256" key="11">
    <source>
        <dbReference type="ARBA" id="ARBA00022824"/>
    </source>
</evidence>
<dbReference type="Pfam" id="PF02516">
    <property type="entry name" value="STT3"/>
    <property type="match status" value="1"/>
</dbReference>
<keyword evidence="9 20" id="KW-0812">Transmembrane</keyword>
<feature type="transmembrane region" description="Helical" evidence="20">
    <location>
        <begin position="137"/>
        <end position="154"/>
    </location>
</feature>
<dbReference type="EMBL" id="CP119880">
    <property type="protein sequence ID" value="WFD36174.1"/>
    <property type="molecule type" value="Genomic_DNA"/>
</dbReference>
<feature type="transmembrane region" description="Helical" evidence="20">
    <location>
        <begin position="232"/>
        <end position="252"/>
    </location>
</feature>
<evidence type="ECO:0000256" key="2">
    <source>
        <dbReference type="ARBA" id="ARBA00001946"/>
    </source>
</evidence>
<evidence type="ECO:0000256" key="1">
    <source>
        <dbReference type="ARBA" id="ARBA00001936"/>
    </source>
</evidence>
<reference evidence="23" key="1">
    <citation type="submission" date="2023-03" db="EMBL/GenBank/DDBJ databases">
        <title>Mating type loci evolution in Malassezia.</title>
        <authorList>
            <person name="Coelho M.A."/>
        </authorList>
    </citation>
    <scope>NUCLEOTIDE SEQUENCE</scope>
    <source>
        <strain evidence="23">CBS 11721</strain>
    </source>
</reference>
<evidence type="ECO:0000256" key="7">
    <source>
        <dbReference type="ARBA" id="ARBA00022676"/>
    </source>
</evidence>
<dbReference type="AlphaFoldDB" id="A0AAF0EVZ4"/>
<evidence type="ECO:0000256" key="19">
    <source>
        <dbReference type="ARBA" id="ARBA00067960"/>
    </source>
</evidence>
<evidence type="ECO:0000256" key="10">
    <source>
        <dbReference type="ARBA" id="ARBA00022723"/>
    </source>
</evidence>
<evidence type="ECO:0000313" key="24">
    <source>
        <dbReference type="Proteomes" id="UP001219933"/>
    </source>
</evidence>
<evidence type="ECO:0000259" key="22">
    <source>
        <dbReference type="Pfam" id="PF22627"/>
    </source>
</evidence>
<accession>A0AAF0EVZ4</accession>
<dbReference type="Pfam" id="PF22627">
    <property type="entry name" value="AglB_core-like"/>
    <property type="match status" value="1"/>
</dbReference>
<comment type="subcellular location">
    <subcellularLocation>
        <location evidence="3">Endoplasmic reticulum membrane</location>
        <topology evidence="3">Multi-pass membrane protein</topology>
    </subcellularLocation>
</comment>
<comment type="catalytic activity">
    <reaction evidence="17">
        <text>a di-trans,poly-cis-dolichyl diphosphooligosaccharide + L-asparaginyl-[protein] = N(4)-(oligosaccharide-(1-&gt;4)-N-acetyl-beta-D-glucosaminyl-(1-&gt;4)-N-acetyl-beta-D-glucosaminyl)-L-asparaginyl-[protein] + a di-trans,poly-cis-dolichyl diphosphate + H(+)</text>
        <dbReference type="Rhea" id="RHEA:22980"/>
        <dbReference type="Rhea" id="RHEA-COMP:12804"/>
        <dbReference type="Rhea" id="RHEA-COMP:12805"/>
        <dbReference type="Rhea" id="RHEA-COMP:19506"/>
        <dbReference type="Rhea" id="RHEA-COMP:19509"/>
        <dbReference type="ChEBI" id="CHEBI:15378"/>
        <dbReference type="ChEBI" id="CHEBI:50347"/>
        <dbReference type="ChEBI" id="CHEBI:57497"/>
        <dbReference type="ChEBI" id="CHEBI:57570"/>
        <dbReference type="ChEBI" id="CHEBI:132529"/>
        <dbReference type="EC" id="2.4.99.18"/>
    </reaction>
</comment>
<feature type="transmembrane region" description="Helical" evidence="20">
    <location>
        <begin position="382"/>
        <end position="400"/>
    </location>
</feature>
<keyword evidence="14 20" id="KW-0472">Membrane</keyword>
<dbReference type="PANTHER" id="PTHR13872:SF1">
    <property type="entry name" value="DOLICHYL-DIPHOSPHOOLIGOSACCHARIDE--PROTEIN GLYCOSYLTRANSFERASE SUBUNIT STT3B"/>
    <property type="match status" value="1"/>
</dbReference>
<evidence type="ECO:0000256" key="3">
    <source>
        <dbReference type="ARBA" id="ARBA00004477"/>
    </source>
</evidence>
<comment type="pathway">
    <text evidence="4">Protein modification; protein glycosylation.</text>
</comment>
<proteinExistence type="inferred from homology"/>
<evidence type="ECO:0000256" key="20">
    <source>
        <dbReference type="SAM" id="Phobius"/>
    </source>
</evidence>
<evidence type="ECO:0000256" key="9">
    <source>
        <dbReference type="ARBA" id="ARBA00022692"/>
    </source>
</evidence>
<organism evidence="23 24">
    <name type="scientific">Malassezia cuniculi</name>
    <dbReference type="NCBI Taxonomy" id="948313"/>
    <lineage>
        <taxon>Eukaryota</taxon>
        <taxon>Fungi</taxon>
        <taxon>Dikarya</taxon>
        <taxon>Basidiomycota</taxon>
        <taxon>Ustilaginomycotina</taxon>
        <taxon>Malasseziomycetes</taxon>
        <taxon>Malasseziales</taxon>
        <taxon>Malasseziaceae</taxon>
        <taxon>Malassezia</taxon>
    </lineage>
</organism>
<dbReference type="EC" id="2.4.99.18" evidence="6"/>
<dbReference type="Gene3D" id="3.40.50.12610">
    <property type="match status" value="1"/>
</dbReference>
<evidence type="ECO:0000256" key="18">
    <source>
        <dbReference type="ARBA" id="ARBA00059243"/>
    </source>
</evidence>
<evidence type="ECO:0000256" key="4">
    <source>
        <dbReference type="ARBA" id="ARBA00004922"/>
    </source>
</evidence>
<keyword evidence="8 23" id="KW-0808">Transferase</keyword>
<dbReference type="Proteomes" id="UP001219933">
    <property type="component" value="Chromosome 4"/>
</dbReference>
<evidence type="ECO:0000256" key="15">
    <source>
        <dbReference type="ARBA" id="ARBA00023180"/>
    </source>
</evidence>
<keyword evidence="12" id="KW-0460">Magnesium</keyword>
<evidence type="ECO:0000256" key="16">
    <source>
        <dbReference type="ARBA" id="ARBA00023211"/>
    </source>
</evidence>
<feature type="transmembrane region" description="Helical" evidence="20">
    <location>
        <begin position="166"/>
        <end position="182"/>
    </location>
</feature>
<comment type="cofactor">
    <cofactor evidence="1">
        <name>Mn(2+)</name>
        <dbReference type="ChEBI" id="CHEBI:29035"/>
    </cofactor>
</comment>
<dbReference type="GO" id="GO:0018279">
    <property type="term" value="P:protein N-linked glycosylation via asparagine"/>
    <property type="evidence" value="ECO:0007669"/>
    <property type="project" value="TreeGrafter"/>
</dbReference>
<comment type="function">
    <text evidence="18">Catalytic subunit of the oligosaccharyl transferase (OST) complex that catalyzes the initial transfer of a defined glycan (Glc(3)Man(9)GlcNAc(2) in eukaryotes) from the lipid carrier dolichol-pyrophosphate to an asparagine residue within an Asn-X-Ser/Thr consensus motif in nascent polypeptide chains, the first step in protein N-glycosylation. N-glycosylation occurs cotranslationally and the complex associates with the Sec61 complex at the channel-forming translocon complex that mediates protein translocation across the endoplasmic reticulum (ER). All subunits are required for a maximal enzyme activity. This subunit contains the active site and the acceptor peptide and donor lipid-linked oligosaccharide (LLO) binding pockets.</text>
</comment>
<evidence type="ECO:0000256" key="5">
    <source>
        <dbReference type="ARBA" id="ARBA00010810"/>
    </source>
</evidence>
<keyword evidence="24" id="KW-1185">Reference proteome</keyword>
<dbReference type="GO" id="GO:0043687">
    <property type="term" value="P:post-translational protein modification"/>
    <property type="evidence" value="ECO:0007669"/>
    <property type="project" value="TreeGrafter"/>
</dbReference>